<name>A0ABX6EXQ4_KLUMA</name>
<keyword evidence="2" id="KW-0472">Membrane</keyword>
<evidence type="ECO:0000313" key="4">
    <source>
        <dbReference type="Proteomes" id="UP000422736"/>
    </source>
</evidence>
<feature type="compositionally biased region" description="Low complexity" evidence="1">
    <location>
        <begin position="10"/>
        <end position="26"/>
    </location>
</feature>
<gene>
    <name evidence="3" type="ORF">FIM1_3865</name>
</gene>
<protein>
    <submittedName>
        <fullName evidence="3">Uncharacterized protein</fullName>
    </submittedName>
</protein>
<keyword evidence="2" id="KW-0812">Transmembrane</keyword>
<evidence type="ECO:0000256" key="1">
    <source>
        <dbReference type="SAM" id="MobiDB-lite"/>
    </source>
</evidence>
<evidence type="ECO:0000256" key="2">
    <source>
        <dbReference type="SAM" id="Phobius"/>
    </source>
</evidence>
<sequence>MSDDIKKPGQLQQQQEQQQQQQQQQDLKQEDPKRASKQKLENEVGLGLGLSPGLSLKDLEKGEVIRTHLWTPVTWHLTIAVLVVYIISLAAFIRFVDPTNFRRSQKCGHVTLLDVVGLEPGDVVEVQAVAGSPFNSLI</sequence>
<evidence type="ECO:0000313" key="3">
    <source>
        <dbReference type="EMBL" id="QGN17134.1"/>
    </source>
</evidence>
<proteinExistence type="predicted"/>
<feature type="compositionally biased region" description="Basic and acidic residues" evidence="1">
    <location>
        <begin position="27"/>
        <end position="42"/>
    </location>
</feature>
<reference evidence="3 4" key="2">
    <citation type="submission" date="2019-11" db="EMBL/GenBank/DDBJ databases">
        <authorList>
            <person name="Lu H."/>
        </authorList>
    </citation>
    <scope>NUCLEOTIDE SEQUENCE [LARGE SCALE GENOMIC DNA]</scope>
    <source>
        <strain evidence="3 4">FIM1</strain>
    </source>
</reference>
<feature type="transmembrane region" description="Helical" evidence="2">
    <location>
        <begin position="73"/>
        <end position="96"/>
    </location>
</feature>
<dbReference type="EMBL" id="CP015059">
    <property type="protein sequence ID" value="QGN17134.1"/>
    <property type="molecule type" value="Genomic_DNA"/>
</dbReference>
<accession>A0ABX6EXQ4</accession>
<feature type="region of interest" description="Disordered" evidence="1">
    <location>
        <begin position="1"/>
        <end position="54"/>
    </location>
</feature>
<keyword evidence="2" id="KW-1133">Transmembrane helix</keyword>
<dbReference type="Proteomes" id="UP000422736">
    <property type="component" value="Chromosome 6"/>
</dbReference>
<organism evidence="3 4">
    <name type="scientific">Kluyveromyces marxianus</name>
    <name type="common">Yeast</name>
    <name type="synonym">Candida kefyr</name>
    <dbReference type="NCBI Taxonomy" id="4911"/>
    <lineage>
        <taxon>Eukaryota</taxon>
        <taxon>Fungi</taxon>
        <taxon>Dikarya</taxon>
        <taxon>Ascomycota</taxon>
        <taxon>Saccharomycotina</taxon>
        <taxon>Saccharomycetes</taxon>
        <taxon>Saccharomycetales</taxon>
        <taxon>Saccharomycetaceae</taxon>
        <taxon>Kluyveromyces</taxon>
    </lineage>
</organism>
<reference evidence="3 4" key="1">
    <citation type="submission" date="2016-03" db="EMBL/GenBank/DDBJ databases">
        <title>How can Kluyveromyces marxianus grow so fast - potential evolutionary course in Saccharomyces Complex revealed by comparative genomics.</title>
        <authorList>
            <person name="Mo W."/>
            <person name="Lu W."/>
            <person name="Yang X."/>
            <person name="Qi J."/>
            <person name="Lv H."/>
        </authorList>
    </citation>
    <scope>NUCLEOTIDE SEQUENCE [LARGE SCALE GENOMIC DNA]</scope>
    <source>
        <strain evidence="3 4">FIM1</strain>
    </source>
</reference>
<keyword evidence="4" id="KW-1185">Reference proteome</keyword>